<organism evidence="2 3">
    <name type="scientific">Flavobacterium kayseriense</name>
    <dbReference type="NCBI Taxonomy" id="2764714"/>
    <lineage>
        <taxon>Bacteria</taxon>
        <taxon>Pseudomonadati</taxon>
        <taxon>Bacteroidota</taxon>
        <taxon>Flavobacteriia</taxon>
        <taxon>Flavobacteriales</taxon>
        <taxon>Flavobacteriaceae</taxon>
        <taxon>Flavobacterium</taxon>
    </lineage>
</organism>
<dbReference type="RefSeq" id="WP_187009268.1">
    <property type="nucleotide sequence ID" value="NZ_JACRUI010000001.1"/>
</dbReference>
<reference evidence="2 3" key="1">
    <citation type="submission" date="2020-08" db="EMBL/GenBank/DDBJ databases">
        <title>Description of novel Flavobacterium F-380 isolate.</title>
        <authorList>
            <person name="Saticioglu I.B."/>
            <person name="Duman M."/>
            <person name="Altun S."/>
        </authorList>
    </citation>
    <scope>NUCLEOTIDE SEQUENCE [LARGE SCALE GENOMIC DNA]</scope>
    <source>
        <strain evidence="2 3">F-380</strain>
    </source>
</reference>
<dbReference type="Proteomes" id="UP000629963">
    <property type="component" value="Unassembled WGS sequence"/>
</dbReference>
<evidence type="ECO:0000313" key="3">
    <source>
        <dbReference type="Proteomes" id="UP000629963"/>
    </source>
</evidence>
<sequence length="222" mass="24989">MKKITFLAASIFLLGGSIASATEKIDFSVQIKSQADFRTDDPIVFLERGIEFYVFPDGQLDFNTRPTTSGTMYYKSKGNNGLNKTYGAPNNSRQGNYGVKVAHDDQGRVRQVGNVFINYDVNDRVKRIGSVYMTYNRYALERVGGLEIIYNRRGQIVDIVGSVKGGRGYAYNQNSNRNNDYGYSYGNNQNTNDDDSYYYRTAGTKTKLEDSRLSSAVVINNR</sequence>
<comment type="caution">
    <text evidence="2">The sequence shown here is derived from an EMBL/GenBank/DDBJ whole genome shotgun (WGS) entry which is preliminary data.</text>
</comment>
<name>A0ABR7J5J9_9FLAO</name>
<feature type="signal peptide" evidence="1">
    <location>
        <begin position="1"/>
        <end position="21"/>
    </location>
</feature>
<keyword evidence="3" id="KW-1185">Reference proteome</keyword>
<proteinExistence type="predicted"/>
<dbReference type="EMBL" id="JACRUJ010000001">
    <property type="protein sequence ID" value="MBC5840711.1"/>
    <property type="molecule type" value="Genomic_DNA"/>
</dbReference>
<evidence type="ECO:0000313" key="2">
    <source>
        <dbReference type="EMBL" id="MBC5840711.1"/>
    </source>
</evidence>
<accession>A0ABR7J5J9</accession>
<evidence type="ECO:0000256" key="1">
    <source>
        <dbReference type="SAM" id="SignalP"/>
    </source>
</evidence>
<gene>
    <name evidence="2" type="ORF">H8R23_04775</name>
</gene>
<protein>
    <submittedName>
        <fullName evidence="2">Uncharacterized protein</fullName>
    </submittedName>
</protein>
<feature type="chain" id="PRO_5045872234" evidence="1">
    <location>
        <begin position="22"/>
        <end position="222"/>
    </location>
</feature>
<keyword evidence="1" id="KW-0732">Signal</keyword>